<dbReference type="CDD" id="cd05162">
    <property type="entry name" value="PWWP"/>
    <property type="match status" value="1"/>
</dbReference>
<evidence type="ECO:0000313" key="3">
    <source>
        <dbReference type="Proteomes" id="UP000001070"/>
    </source>
</evidence>
<reference evidence="2 3" key="1">
    <citation type="journal article" date="2007" name="Nature">
        <title>Evolution of genes and genomes on the Drosophila phylogeny.</title>
        <authorList>
            <consortium name="Drosophila 12 Genomes Consortium"/>
            <person name="Clark A.G."/>
            <person name="Eisen M.B."/>
            <person name="Smith D.R."/>
            <person name="Bergman C.M."/>
            <person name="Oliver B."/>
            <person name="Markow T.A."/>
            <person name="Kaufman T.C."/>
            <person name="Kellis M."/>
            <person name="Gelbart W."/>
            <person name="Iyer V.N."/>
            <person name="Pollard D.A."/>
            <person name="Sackton T.B."/>
            <person name="Larracuente A.M."/>
            <person name="Singh N.D."/>
            <person name="Abad J.P."/>
            <person name="Abt D.N."/>
            <person name="Adryan B."/>
            <person name="Aguade M."/>
            <person name="Akashi H."/>
            <person name="Anderson W.W."/>
            <person name="Aquadro C.F."/>
            <person name="Ardell D.H."/>
            <person name="Arguello R."/>
            <person name="Artieri C.G."/>
            <person name="Barbash D.A."/>
            <person name="Barker D."/>
            <person name="Barsanti P."/>
            <person name="Batterham P."/>
            <person name="Batzoglou S."/>
            <person name="Begun D."/>
            <person name="Bhutkar A."/>
            <person name="Blanco E."/>
            <person name="Bosak S.A."/>
            <person name="Bradley R.K."/>
            <person name="Brand A.D."/>
            <person name="Brent M.R."/>
            <person name="Brooks A.N."/>
            <person name="Brown R.H."/>
            <person name="Butlin R.K."/>
            <person name="Caggese C."/>
            <person name="Calvi B.R."/>
            <person name="Bernardo de Carvalho A."/>
            <person name="Caspi A."/>
            <person name="Castrezana S."/>
            <person name="Celniker S.E."/>
            <person name="Chang J.L."/>
            <person name="Chapple C."/>
            <person name="Chatterji S."/>
            <person name="Chinwalla A."/>
            <person name="Civetta A."/>
            <person name="Clifton S.W."/>
            <person name="Comeron J.M."/>
            <person name="Costello J.C."/>
            <person name="Coyne J.A."/>
            <person name="Daub J."/>
            <person name="David R.G."/>
            <person name="Delcher A.L."/>
            <person name="Delehaunty K."/>
            <person name="Do C.B."/>
            <person name="Ebling H."/>
            <person name="Edwards K."/>
            <person name="Eickbush T."/>
            <person name="Evans J.D."/>
            <person name="Filipski A."/>
            <person name="Findeiss S."/>
            <person name="Freyhult E."/>
            <person name="Fulton L."/>
            <person name="Fulton R."/>
            <person name="Garcia A.C."/>
            <person name="Gardiner A."/>
            <person name="Garfield D.A."/>
            <person name="Garvin B.E."/>
            <person name="Gibson G."/>
            <person name="Gilbert D."/>
            <person name="Gnerre S."/>
            <person name="Godfrey J."/>
            <person name="Good R."/>
            <person name="Gotea V."/>
            <person name="Gravely B."/>
            <person name="Greenberg A.J."/>
            <person name="Griffiths-Jones S."/>
            <person name="Gross S."/>
            <person name="Guigo R."/>
            <person name="Gustafson E.A."/>
            <person name="Haerty W."/>
            <person name="Hahn M.W."/>
            <person name="Halligan D.L."/>
            <person name="Halpern A.L."/>
            <person name="Halter G.M."/>
            <person name="Han M.V."/>
            <person name="Heger A."/>
            <person name="Hillier L."/>
            <person name="Hinrichs A.S."/>
            <person name="Holmes I."/>
            <person name="Hoskins R.A."/>
            <person name="Hubisz M.J."/>
            <person name="Hultmark D."/>
            <person name="Huntley M.A."/>
            <person name="Jaffe D.B."/>
            <person name="Jagadeeshan S."/>
            <person name="Jeck W.R."/>
            <person name="Johnson J."/>
            <person name="Jones C.D."/>
            <person name="Jordan W.C."/>
            <person name="Karpen G.H."/>
            <person name="Kataoka E."/>
            <person name="Keightley P.D."/>
            <person name="Kheradpour P."/>
            <person name="Kirkness E.F."/>
            <person name="Koerich L.B."/>
            <person name="Kristiansen K."/>
            <person name="Kudrna D."/>
            <person name="Kulathinal R.J."/>
            <person name="Kumar S."/>
            <person name="Kwok R."/>
            <person name="Lander E."/>
            <person name="Langley C.H."/>
            <person name="Lapoint R."/>
            <person name="Lazzaro B.P."/>
            <person name="Lee S.J."/>
            <person name="Levesque L."/>
            <person name="Li R."/>
            <person name="Lin C.F."/>
            <person name="Lin M.F."/>
            <person name="Lindblad-Toh K."/>
            <person name="Llopart A."/>
            <person name="Long M."/>
            <person name="Low L."/>
            <person name="Lozovsky E."/>
            <person name="Lu J."/>
            <person name="Luo M."/>
            <person name="Machado C.A."/>
            <person name="Makalowski W."/>
            <person name="Marzo M."/>
            <person name="Matsuda M."/>
            <person name="Matzkin L."/>
            <person name="McAllister B."/>
            <person name="McBride C.S."/>
            <person name="McKernan B."/>
            <person name="McKernan K."/>
            <person name="Mendez-Lago M."/>
            <person name="Minx P."/>
            <person name="Mollenhauer M.U."/>
            <person name="Montooth K."/>
            <person name="Mount S.M."/>
            <person name="Mu X."/>
            <person name="Myers E."/>
            <person name="Negre B."/>
            <person name="Newfeld S."/>
            <person name="Nielsen R."/>
            <person name="Noor M.A."/>
            <person name="O'Grady P."/>
            <person name="Pachter L."/>
            <person name="Papaceit M."/>
            <person name="Parisi M.J."/>
            <person name="Parisi M."/>
            <person name="Parts L."/>
            <person name="Pedersen J.S."/>
            <person name="Pesole G."/>
            <person name="Phillippy A.M."/>
            <person name="Ponting C.P."/>
            <person name="Pop M."/>
            <person name="Porcelli D."/>
            <person name="Powell J.R."/>
            <person name="Prohaska S."/>
            <person name="Pruitt K."/>
            <person name="Puig M."/>
            <person name="Quesneville H."/>
            <person name="Ram K.R."/>
            <person name="Rand D."/>
            <person name="Rasmussen M.D."/>
            <person name="Reed L.K."/>
            <person name="Reenan R."/>
            <person name="Reily A."/>
            <person name="Remington K.A."/>
            <person name="Rieger T.T."/>
            <person name="Ritchie M.G."/>
            <person name="Robin C."/>
            <person name="Rogers Y.H."/>
            <person name="Rohde C."/>
            <person name="Rozas J."/>
            <person name="Rubenfield M.J."/>
            <person name="Ruiz A."/>
            <person name="Russo S."/>
            <person name="Salzberg S.L."/>
            <person name="Sanchez-Gracia A."/>
            <person name="Saranga D.J."/>
            <person name="Sato H."/>
            <person name="Schaeffer S.W."/>
            <person name="Schatz M.C."/>
            <person name="Schlenke T."/>
            <person name="Schwartz R."/>
            <person name="Segarra C."/>
            <person name="Singh R.S."/>
            <person name="Sirot L."/>
            <person name="Sirota M."/>
            <person name="Sisneros N.B."/>
            <person name="Smith C.D."/>
            <person name="Smith T.F."/>
            <person name="Spieth J."/>
            <person name="Stage D.E."/>
            <person name="Stark A."/>
            <person name="Stephan W."/>
            <person name="Strausberg R.L."/>
            <person name="Strempel S."/>
            <person name="Sturgill D."/>
            <person name="Sutton G."/>
            <person name="Sutton G.G."/>
            <person name="Tao W."/>
            <person name="Teichmann S."/>
            <person name="Tobari Y.N."/>
            <person name="Tomimura Y."/>
            <person name="Tsolas J.M."/>
            <person name="Valente V.L."/>
            <person name="Venter E."/>
            <person name="Venter J.C."/>
            <person name="Vicario S."/>
            <person name="Vieira F.G."/>
            <person name="Vilella A.J."/>
            <person name="Villasante A."/>
            <person name="Walenz B."/>
            <person name="Wang J."/>
            <person name="Wasserman M."/>
            <person name="Watts T."/>
            <person name="Wilson D."/>
            <person name="Wilson R.K."/>
            <person name="Wing R.A."/>
            <person name="Wolfner M.F."/>
            <person name="Wong A."/>
            <person name="Wong G.K."/>
            <person name="Wu C.I."/>
            <person name="Wu G."/>
            <person name="Yamamoto D."/>
            <person name="Yang H.P."/>
            <person name="Yang S.P."/>
            <person name="Yorke J.A."/>
            <person name="Yoshida K."/>
            <person name="Zdobnov E."/>
            <person name="Zhang P."/>
            <person name="Zhang Y."/>
            <person name="Zimin A.V."/>
            <person name="Baldwin J."/>
            <person name="Abdouelleil A."/>
            <person name="Abdulkadir J."/>
            <person name="Abebe A."/>
            <person name="Abera B."/>
            <person name="Abreu J."/>
            <person name="Acer S.C."/>
            <person name="Aftuck L."/>
            <person name="Alexander A."/>
            <person name="An P."/>
            <person name="Anderson E."/>
            <person name="Anderson S."/>
            <person name="Arachi H."/>
            <person name="Azer M."/>
            <person name="Bachantsang P."/>
            <person name="Barry A."/>
            <person name="Bayul T."/>
            <person name="Berlin A."/>
            <person name="Bessette D."/>
            <person name="Bloom T."/>
            <person name="Blye J."/>
            <person name="Boguslavskiy L."/>
            <person name="Bonnet C."/>
            <person name="Boukhgalter B."/>
            <person name="Bourzgui I."/>
            <person name="Brown A."/>
            <person name="Cahill P."/>
            <person name="Channer S."/>
            <person name="Cheshatsang Y."/>
            <person name="Chuda L."/>
            <person name="Citroen M."/>
            <person name="Collymore A."/>
            <person name="Cooke P."/>
            <person name="Costello M."/>
            <person name="D'Aco K."/>
            <person name="Daza R."/>
            <person name="De Haan G."/>
            <person name="DeGray S."/>
            <person name="DeMaso C."/>
            <person name="Dhargay N."/>
            <person name="Dooley K."/>
            <person name="Dooley E."/>
            <person name="Doricent M."/>
            <person name="Dorje P."/>
            <person name="Dorjee K."/>
            <person name="Dupes A."/>
            <person name="Elong R."/>
            <person name="Falk J."/>
            <person name="Farina A."/>
            <person name="Faro S."/>
            <person name="Ferguson D."/>
            <person name="Fisher S."/>
            <person name="Foley C.D."/>
            <person name="Franke A."/>
            <person name="Friedrich D."/>
            <person name="Gadbois L."/>
            <person name="Gearin G."/>
            <person name="Gearin C.R."/>
            <person name="Giannoukos G."/>
            <person name="Goode T."/>
            <person name="Graham J."/>
            <person name="Grandbois E."/>
            <person name="Grewal S."/>
            <person name="Gyaltsen K."/>
            <person name="Hafez N."/>
            <person name="Hagos B."/>
            <person name="Hall J."/>
            <person name="Henson C."/>
            <person name="Hollinger A."/>
            <person name="Honan T."/>
            <person name="Huard M.D."/>
            <person name="Hughes L."/>
            <person name="Hurhula B."/>
            <person name="Husby M.E."/>
            <person name="Kamat A."/>
            <person name="Kanga B."/>
            <person name="Kashin S."/>
            <person name="Khazanovich D."/>
            <person name="Kisner P."/>
            <person name="Lance K."/>
            <person name="Lara M."/>
            <person name="Lee W."/>
            <person name="Lennon N."/>
            <person name="Letendre F."/>
            <person name="LeVine R."/>
            <person name="Lipovsky A."/>
            <person name="Liu X."/>
            <person name="Liu J."/>
            <person name="Liu S."/>
            <person name="Lokyitsang T."/>
            <person name="Lokyitsang Y."/>
            <person name="Lubonja R."/>
            <person name="Lui A."/>
            <person name="MacDonald P."/>
            <person name="Magnisalis V."/>
            <person name="Maru K."/>
            <person name="Matthews C."/>
            <person name="McCusker W."/>
            <person name="McDonough S."/>
            <person name="Mehta T."/>
            <person name="Meldrim J."/>
            <person name="Meneus L."/>
            <person name="Mihai O."/>
            <person name="Mihalev A."/>
            <person name="Mihova T."/>
            <person name="Mittelman R."/>
            <person name="Mlenga V."/>
            <person name="Montmayeur A."/>
            <person name="Mulrain L."/>
            <person name="Navidi A."/>
            <person name="Naylor J."/>
            <person name="Negash T."/>
            <person name="Nguyen T."/>
            <person name="Nguyen N."/>
            <person name="Nicol R."/>
            <person name="Norbu C."/>
            <person name="Norbu N."/>
            <person name="Novod N."/>
            <person name="O'Neill B."/>
            <person name="Osman S."/>
            <person name="Markiewicz E."/>
            <person name="Oyono O.L."/>
            <person name="Patti C."/>
            <person name="Phunkhang P."/>
            <person name="Pierre F."/>
            <person name="Priest M."/>
            <person name="Raghuraman S."/>
            <person name="Rege F."/>
            <person name="Reyes R."/>
            <person name="Rise C."/>
            <person name="Rogov P."/>
            <person name="Ross K."/>
            <person name="Ryan E."/>
            <person name="Settipalli S."/>
            <person name="Shea T."/>
            <person name="Sherpa N."/>
            <person name="Shi L."/>
            <person name="Shih D."/>
            <person name="Sparrow T."/>
            <person name="Spaulding J."/>
            <person name="Stalker J."/>
            <person name="Stange-Thomann N."/>
            <person name="Stavropoulos S."/>
            <person name="Stone C."/>
            <person name="Strader C."/>
            <person name="Tesfaye S."/>
            <person name="Thomson T."/>
            <person name="Thoulutsang Y."/>
            <person name="Thoulutsang D."/>
            <person name="Topham K."/>
            <person name="Topping I."/>
            <person name="Tsamla T."/>
            <person name="Vassiliev H."/>
            <person name="Vo A."/>
            <person name="Wangchuk T."/>
            <person name="Wangdi T."/>
            <person name="Weiand M."/>
            <person name="Wilkinson J."/>
            <person name="Wilson A."/>
            <person name="Yadav S."/>
            <person name="Young G."/>
            <person name="Yu Q."/>
            <person name="Zembek L."/>
            <person name="Zhong D."/>
            <person name="Zimmer A."/>
            <person name="Zwirko Z."/>
            <person name="Jaffe D.B."/>
            <person name="Alvarez P."/>
            <person name="Brockman W."/>
            <person name="Butler J."/>
            <person name="Chin C."/>
            <person name="Gnerre S."/>
            <person name="Grabherr M."/>
            <person name="Kleber M."/>
            <person name="Mauceli E."/>
            <person name="MacCallum I."/>
        </authorList>
    </citation>
    <scope>NUCLEOTIDE SEQUENCE [LARGE SCALE GENOMIC DNA]</scope>
    <source>
        <strain evidence="3">Tucson 15287-2541.00</strain>
    </source>
</reference>
<dbReference type="Proteomes" id="UP000001070">
    <property type="component" value="Unassembled WGS sequence"/>
</dbReference>
<name>B4JX19_DROGR</name>
<sequence length="105" mass="12348">MRRIRNDEVIPTRYRGGDVVWVKLNALELWWPGRVATAEDNCYITTKSTPFAVVVFFSEETFEFVSSAKMIYPFHCPRKLDFIELAKNKFQRKPTKQKIIGITNF</sequence>
<feature type="domain" description="PWWP" evidence="1">
    <location>
        <begin position="17"/>
        <end position="93"/>
    </location>
</feature>
<accession>B4JX19</accession>
<proteinExistence type="predicted"/>
<gene>
    <name evidence="2" type="primary">Dgri\GH17655</name>
    <name evidence="2" type="ORF">Dgri_GH17655</name>
</gene>
<dbReference type="OrthoDB" id="6381815at2759"/>
<dbReference type="AlphaFoldDB" id="B4JX19"/>
<dbReference type="Gene3D" id="2.30.30.140">
    <property type="match status" value="1"/>
</dbReference>
<dbReference type="EMBL" id="CH916376">
    <property type="protein sequence ID" value="EDV95295.1"/>
    <property type="molecule type" value="Genomic_DNA"/>
</dbReference>
<dbReference type="HOGENOM" id="CLU_2239331_0_0_1"/>
<keyword evidence="3" id="KW-1185">Reference proteome</keyword>
<evidence type="ECO:0000313" key="2">
    <source>
        <dbReference type="EMBL" id="EDV95295.1"/>
    </source>
</evidence>
<organism evidence="3">
    <name type="scientific">Drosophila grimshawi</name>
    <name type="common">Hawaiian fruit fly</name>
    <name type="synonym">Idiomyia grimshawi</name>
    <dbReference type="NCBI Taxonomy" id="7222"/>
    <lineage>
        <taxon>Eukaryota</taxon>
        <taxon>Metazoa</taxon>
        <taxon>Ecdysozoa</taxon>
        <taxon>Arthropoda</taxon>
        <taxon>Hexapoda</taxon>
        <taxon>Insecta</taxon>
        <taxon>Pterygota</taxon>
        <taxon>Neoptera</taxon>
        <taxon>Endopterygota</taxon>
        <taxon>Diptera</taxon>
        <taxon>Brachycera</taxon>
        <taxon>Muscomorpha</taxon>
        <taxon>Ephydroidea</taxon>
        <taxon>Drosophilidae</taxon>
        <taxon>Drosophila</taxon>
        <taxon>Hawaiian Drosophila</taxon>
    </lineage>
</organism>
<dbReference type="InterPro" id="IPR000313">
    <property type="entry name" value="PWWP_dom"/>
</dbReference>
<dbReference type="STRING" id="7222.B4JX19"/>
<dbReference type="Pfam" id="PF00855">
    <property type="entry name" value="PWWP"/>
    <property type="match status" value="1"/>
</dbReference>
<dbReference type="SUPFAM" id="SSF63748">
    <property type="entry name" value="Tudor/PWWP/MBT"/>
    <property type="match status" value="1"/>
</dbReference>
<evidence type="ECO:0000259" key="1">
    <source>
        <dbReference type="Pfam" id="PF00855"/>
    </source>
</evidence>
<dbReference type="OMA" id="NALELWW"/>
<protein>
    <submittedName>
        <fullName evidence="2">GH17655</fullName>
    </submittedName>
</protein>